<dbReference type="InterPro" id="IPR002298">
    <property type="entry name" value="DNA_polymerase_A"/>
</dbReference>
<name>A0A9K3LL24_9STRA</name>
<dbReference type="GO" id="GO:0006302">
    <property type="term" value="P:double-strand break repair"/>
    <property type="evidence" value="ECO:0007669"/>
    <property type="project" value="TreeGrafter"/>
</dbReference>
<dbReference type="Pfam" id="PF00476">
    <property type="entry name" value="DNA_pol_A"/>
    <property type="match status" value="1"/>
</dbReference>
<keyword evidence="1" id="KW-0235">DNA replication</keyword>
<dbReference type="AlphaFoldDB" id="A0A9K3LL24"/>
<dbReference type="SMART" id="SM00482">
    <property type="entry name" value="POLAc"/>
    <property type="match status" value="1"/>
</dbReference>
<evidence type="ECO:0000313" key="3">
    <source>
        <dbReference type="EMBL" id="KAG7362751.1"/>
    </source>
</evidence>
<dbReference type="OrthoDB" id="275278at2759"/>
<dbReference type="Proteomes" id="UP000693970">
    <property type="component" value="Unassembled WGS sequence"/>
</dbReference>
<dbReference type="PANTHER" id="PTHR10133">
    <property type="entry name" value="DNA POLYMERASE I"/>
    <property type="match status" value="1"/>
</dbReference>
<feature type="domain" description="SAP" evidence="2">
    <location>
        <begin position="530"/>
        <end position="564"/>
    </location>
</feature>
<protein>
    <submittedName>
        <fullName evidence="3">DNA polymerase I</fullName>
    </submittedName>
</protein>
<dbReference type="GO" id="GO:0003887">
    <property type="term" value="F:DNA-directed DNA polymerase activity"/>
    <property type="evidence" value="ECO:0007669"/>
    <property type="project" value="InterPro"/>
</dbReference>
<dbReference type="PROSITE" id="PS50800">
    <property type="entry name" value="SAP"/>
    <property type="match status" value="1"/>
</dbReference>
<keyword evidence="4" id="KW-1185">Reference proteome</keyword>
<dbReference type="Pfam" id="PF01612">
    <property type="entry name" value="DNA_pol_A_exo1"/>
    <property type="match status" value="1"/>
</dbReference>
<dbReference type="Pfam" id="PF02037">
    <property type="entry name" value="SAP"/>
    <property type="match status" value="1"/>
</dbReference>
<accession>A0A9K3LL24</accession>
<dbReference type="EMBL" id="JAGRRH010000010">
    <property type="protein sequence ID" value="KAG7362751.1"/>
    <property type="molecule type" value="Genomic_DNA"/>
</dbReference>
<organism evidence="3 4">
    <name type="scientific">Nitzschia inconspicua</name>
    <dbReference type="NCBI Taxonomy" id="303405"/>
    <lineage>
        <taxon>Eukaryota</taxon>
        <taxon>Sar</taxon>
        <taxon>Stramenopiles</taxon>
        <taxon>Ochrophyta</taxon>
        <taxon>Bacillariophyta</taxon>
        <taxon>Bacillariophyceae</taxon>
        <taxon>Bacillariophycidae</taxon>
        <taxon>Bacillariales</taxon>
        <taxon>Bacillariaceae</taxon>
        <taxon>Nitzschia</taxon>
    </lineage>
</organism>
<dbReference type="PANTHER" id="PTHR10133:SF27">
    <property type="entry name" value="DNA POLYMERASE NU"/>
    <property type="match status" value="1"/>
</dbReference>
<sequence>MYSSLGCRNPVFLSVSRLSIPEVRRSASLLAGRQGIGLRERSKDIRNSCIRPEQWGIASRHRSHSPPLRPLLVASVVVDEVLVNNTTTPEIGNQGIAEYRGPMLPDATIQSKTSVLFDGLTSRPVPGGNWDPEEPLRWCKDFGRRSSEYENRLSTIARLSSDDVSSLQVENTTIVRTKEQARTVVDKLMSADTYIFHACDTEVMDIDLKEVGPVGNGYVTCVSIYSGPDFDYGLGQGPGTTLWIDNLDDAYGVLQEFKEWFEDERFLKVWHNYGFDRHVLWNEGIDVKGFGGDTMHMARLQDTSRLKNGGGGYSLEALTGELLTMRKKPMKEIFGVPRLRKDGTPGSLVDIPPVEVLQRDPRFRRKFIKYSCYDAIGTWKLHEKLVNLLKKMIWMDQGSDMYDYYWSHMREFGEVLTDMERRGIRVDAKDYLASVEKQARKDRNEHSKKFRKWASEQIGVDGLALNPASAAQLCTFLFGGAKNGKTNESTESIRVFKVAREEIPDDALDALVNKQRETLDDDKTQESDQLDQMTAAQLKALCKEYELKVSGNKADLKQRIREYLLETPSAEMPYDELNEMSLQELKQSLAGRGITVDDTMDPASMINILRNDMQFMSELQTVVSADFTGHDTILDALQAAASQGGATHEILANLKEKSMEEPKFLNVTIKSLGMKPLKYTAGGAPSVTADVLRQLAGDPSADPPRYGSAYDFFGGGTKGHDACVALFSLCAIGSIDTMIANFLTSLQSLTDHQSRVHCSLNLNTETGRLSSRRPNLQNQPALEKDKYKIRKAFQASPGNSLIVADYGQLELRLLASMTNCKSMINAFASGGDFHSRTALDMFDHVKEKVEKGEVLLEWDFALGDPPKPLLKDEFASERRKAKTLNFSIAYGKTAHGLSQDWGVTQEEAQEMLQKWYDARPEVRDWQSTTKRYARKLGLTRTLMGRYRQIPEAMGNNKKLIGHAERASINTPIQGGAADVAMMAMNKINRNGTLKRLGWILLMQIHDEVILEGPEETAKEAFQVVVDCMENPWVTGLAKTAVPLLVDGSYEHKTWYDAK</sequence>
<evidence type="ECO:0000259" key="2">
    <source>
        <dbReference type="PROSITE" id="PS50800"/>
    </source>
</evidence>
<dbReference type="FunFam" id="3.30.420.10:FF:000051">
    <property type="entry name" value="DNA polymerase I"/>
    <property type="match status" value="1"/>
</dbReference>
<evidence type="ECO:0000313" key="4">
    <source>
        <dbReference type="Proteomes" id="UP000693970"/>
    </source>
</evidence>
<comment type="caution">
    <text evidence="3">The sequence shown here is derived from an EMBL/GenBank/DDBJ whole genome shotgun (WGS) entry which is preliminary data.</text>
</comment>
<dbReference type="GO" id="GO:0006261">
    <property type="term" value="P:DNA-templated DNA replication"/>
    <property type="evidence" value="ECO:0007669"/>
    <property type="project" value="InterPro"/>
</dbReference>
<proteinExistence type="predicted"/>
<reference evidence="3" key="1">
    <citation type="journal article" date="2021" name="Sci. Rep.">
        <title>Diploid genomic architecture of Nitzschia inconspicua, an elite biomass production diatom.</title>
        <authorList>
            <person name="Oliver A."/>
            <person name="Podell S."/>
            <person name="Pinowska A."/>
            <person name="Traller J.C."/>
            <person name="Smith S.R."/>
            <person name="McClure R."/>
            <person name="Beliaev A."/>
            <person name="Bohutskyi P."/>
            <person name="Hill E.A."/>
            <person name="Rabines A."/>
            <person name="Zheng H."/>
            <person name="Allen L.Z."/>
            <person name="Kuo A."/>
            <person name="Grigoriev I.V."/>
            <person name="Allen A.E."/>
            <person name="Hazlebeck D."/>
            <person name="Allen E.E."/>
        </authorList>
    </citation>
    <scope>NUCLEOTIDE SEQUENCE</scope>
    <source>
        <strain evidence="3">Hildebrandi</strain>
    </source>
</reference>
<dbReference type="GO" id="GO:0008408">
    <property type="term" value="F:3'-5' exonuclease activity"/>
    <property type="evidence" value="ECO:0007669"/>
    <property type="project" value="InterPro"/>
</dbReference>
<dbReference type="GO" id="GO:0003677">
    <property type="term" value="F:DNA binding"/>
    <property type="evidence" value="ECO:0007669"/>
    <property type="project" value="InterPro"/>
</dbReference>
<dbReference type="InterPro" id="IPR001098">
    <property type="entry name" value="DNA-dir_DNA_pol_A_palm_dom"/>
</dbReference>
<dbReference type="CDD" id="cd08640">
    <property type="entry name" value="DNA_pol_A_plastid_like"/>
    <property type="match status" value="1"/>
</dbReference>
<dbReference type="SMART" id="SM00513">
    <property type="entry name" value="SAP"/>
    <property type="match status" value="1"/>
</dbReference>
<reference evidence="3" key="2">
    <citation type="submission" date="2021-04" db="EMBL/GenBank/DDBJ databases">
        <authorList>
            <person name="Podell S."/>
        </authorList>
    </citation>
    <scope>NUCLEOTIDE SEQUENCE</scope>
    <source>
        <strain evidence="3">Hildebrandi</strain>
    </source>
</reference>
<evidence type="ECO:0000256" key="1">
    <source>
        <dbReference type="ARBA" id="ARBA00022705"/>
    </source>
</evidence>
<dbReference type="InterPro" id="IPR002562">
    <property type="entry name" value="3'-5'_exonuclease_dom"/>
</dbReference>
<dbReference type="InterPro" id="IPR003034">
    <property type="entry name" value="SAP_dom"/>
</dbReference>
<gene>
    <name evidence="3" type="ORF">IV203_026111</name>
</gene>